<protein>
    <recommendedName>
        <fullName evidence="4">DUF2938 domain-containing protein</fullName>
    </recommendedName>
</protein>
<sequence length="167" mass="18636">MEIKKVLIPGTIGTSAMTIFSYAIAAAKDRRLEEPILLAKLIKPLVKHRYKNLAHPTGWAMHYTMGCLMTSAFQEYWKQNTTIPTVKDGIISGAAGGIAGILIWKVVFKIASHTPHISFKRYYGHLLLAHFVFGVTVALTSRLTSPFKTYKPSKIAEETVAKRHKKP</sequence>
<keyword evidence="1" id="KW-0812">Transmembrane</keyword>
<dbReference type="EMBL" id="BAABIQ010000033">
    <property type="protein sequence ID" value="GAA4792751.1"/>
    <property type="molecule type" value="Genomic_DNA"/>
</dbReference>
<gene>
    <name evidence="2" type="ORF">GCM10023231_21170</name>
</gene>
<dbReference type="RefSeq" id="WP_345231746.1">
    <property type="nucleotide sequence ID" value="NZ_BAABIQ010000033.1"/>
</dbReference>
<evidence type="ECO:0000313" key="2">
    <source>
        <dbReference type="EMBL" id="GAA4792751.1"/>
    </source>
</evidence>
<comment type="caution">
    <text evidence="2">The sequence shown here is derived from an EMBL/GenBank/DDBJ whole genome shotgun (WGS) entry which is preliminary data.</text>
</comment>
<keyword evidence="3" id="KW-1185">Reference proteome</keyword>
<keyword evidence="1" id="KW-1133">Transmembrane helix</keyword>
<feature type="transmembrane region" description="Helical" evidence="1">
    <location>
        <begin position="6"/>
        <end position="25"/>
    </location>
</feature>
<name>A0ABP9BAB0_9SPHI</name>
<proteinExistence type="predicted"/>
<accession>A0ABP9BAB0</accession>
<evidence type="ECO:0008006" key="4">
    <source>
        <dbReference type="Google" id="ProtNLM"/>
    </source>
</evidence>
<organism evidence="2 3">
    <name type="scientific">Olivibacter ginsenosidimutans</name>
    <dbReference type="NCBI Taxonomy" id="1176537"/>
    <lineage>
        <taxon>Bacteria</taxon>
        <taxon>Pseudomonadati</taxon>
        <taxon>Bacteroidota</taxon>
        <taxon>Sphingobacteriia</taxon>
        <taxon>Sphingobacteriales</taxon>
        <taxon>Sphingobacteriaceae</taxon>
        <taxon>Olivibacter</taxon>
    </lineage>
</organism>
<feature type="transmembrane region" description="Helical" evidence="1">
    <location>
        <begin position="89"/>
        <end position="110"/>
    </location>
</feature>
<evidence type="ECO:0000256" key="1">
    <source>
        <dbReference type="SAM" id="Phobius"/>
    </source>
</evidence>
<reference evidence="3" key="1">
    <citation type="journal article" date="2019" name="Int. J. Syst. Evol. Microbiol.">
        <title>The Global Catalogue of Microorganisms (GCM) 10K type strain sequencing project: providing services to taxonomists for standard genome sequencing and annotation.</title>
        <authorList>
            <consortium name="The Broad Institute Genomics Platform"/>
            <consortium name="The Broad Institute Genome Sequencing Center for Infectious Disease"/>
            <person name="Wu L."/>
            <person name="Ma J."/>
        </authorList>
    </citation>
    <scope>NUCLEOTIDE SEQUENCE [LARGE SCALE GENOMIC DNA]</scope>
    <source>
        <strain evidence="3">JCM 18200</strain>
    </source>
</reference>
<evidence type="ECO:0000313" key="3">
    <source>
        <dbReference type="Proteomes" id="UP001501411"/>
    </source>
</evidence>
<dbReference type="Proteomes" id="UP001501411">
    <property type="component" value="Unassembled WGS sequence"/>
</dbReference>
<keyword evidence="1" id="KW-0472">Membrane</keyword>
<feature type="transmembrane region" description="Helical" evidence="1">
    <location>
        <begin position="122"/>
        <end position="143"/>
    </location>
</feature>